<dbReference type="PANTHER" id="PTHR10046">
    <property type="entry name" value="ATP DEPENDENT LON PROTEASE FAMILY MEMBER"/>
    <property type="match status" value="1"/>
</dbReference>
<keyword evidence="2" id="KW-0472">Membrane</keyword>
<feature type="active site" evidence="1">
    <location>
        <position position="291"/>
    </location>
</feature>
<reference evidence="4" key="1">
    <citation type="submission" date="2023-07" db="EMBL/GenBank/DDBJ databases">
        <title>Sorghum-associated microbial communities from plants grown in Nebraska, USA.</title>
        <authorList>
            <person name="Schachtman D."/>
        </authorList>
    </citation>
    <scope>NUCLEOTIDE SEQUENCE</scope>
    <source>
        <strain evidence="4">BE80</strain>
    </source>
</reference>
<sequence>MNRIRKSGGFKASIFVIVVALILYVAVYMPTPYIIYLPGSADEIKPMVTVKVGDKEENGVFMMTTVSATYANVFLLGTSLFNRNAQIDKKEDRLRGKSEAEYSAEQVWFMSDSQSSAMEAAYEKAGIKYSIVPEHIFVFGLSQDPKPQGDIMPGDTILGVDGTATPDNTILSAQLKGRKPGDTVEMQLERGGETISREVQLVEVTDNKTGEKRPGLGVMIGTVQKVKPEDPDKQITFTSTQVGGPSAGLMFTLEIYNQLTSGDLTKGHRIAGTGTITKDGTVGPIGGVIHKIVAADRKDAEIFFVPKDNYKEAEAKAKQIDTKMKLVPVSNVDDALAYLKTLSVKS</sequence>
<feature type="transmembrane region" description="Helical" evidence="2">
    <location>
        <begin position="59"/>
        <end position="81"/>
    </location>
</feature>
<feature type="active site" evidence="1">
    <location>
        <position position="246"/>
    </location>
</feature>
<evidence type="ECO:0000259" key="3">
    <source>
        <dbReference type="PROSITE" id="PS51786"/>
    </source>
</evidence>
<keyword evidence="2" id="KW-1133">Transmembrane helix</keyword>
<dbReference type="GO" id="GO:0004252">
    <property type="term" value="F:serine-type endopeptidase activity"/>
    <property type="evidence" value="ECO:0007669"/>
    <property type="project" value="UniProtKB-UniRule"/>
</dbReference>
<organism evidence="4 5">
    <name type="scientific">Paenibacillus amylolyticus</name>
    <dbReference type="NCBI Taxonomy" id="1451"/>
    <lineage>
        <taxon>Bacteria</taxon>
        <taxon>Bacillati</taxon>
        <taxon>Bacillota</taxon>
        <taxon>Bacilli</taxon>
        <taxon>Bacillales</taxon>
        <taxon>Paenibacillaceae</taxon>
        <taxon>Paenibacillus</taxon>
    </lineage>
</organism>
<evidence type="ECO:0000256" key="1">
    <source>
        <dbReference type="PROSITE-ProRule" id="PRU01122"/>
    </source>
</evidence>
<dbReference type="GO" id="GO:0005524">
    <property type="term" value="F:ATP binding"/>
    <property type="evidence" value="ECO:0007669"/>
    <property type="project" value="InterPro"/>
</dbReference>
<keyword evidence="1" id="KW-0378">Hydrolase</keyword>
<proteinExistence type="inferred from homology"/>
<dbReference type="EC" id="3.4.21.53" evidence="1"/>
<dbReference type="InterPro" id="IPR014721">
    <property type="entry name" value="Ribsml_uS5_D2-typ_fold_subgr"/>
</dbReference>
<dbReference type="AlphaFoldDB" id="A0AAP5LM14"/>
<feature type="domain" description="Lon proteolytic" evidence="3">
    <location>
        <begin position="238"/>
        <end position="342"/>
    </location>
</feature>
<dbReference type="GO" id="GO:0004176">
    <property type="term" value="F:ATP-dependent peptidase activity"/>
    <property type="evidence" value="ECO:0007669"/>
    <property type="project" value="UniProtKB-UniRule"/>
</dbReference>
<dbReference type="InterPro" id="IPR008269">
    <property type="entry name" value="Lon_proteolytic"/>
</dbReference>
<accession>A0AAP5LM14</accession>
<dbReference type="EMBL" id="JAVDTR010000002">
    <property type="protein sequence ID" value="MDR6722375.1"/>
    <property type="molecule type" value="Genomic_DNA"/>
</dbReference>
<dbReference type="InterPro" id="IPR020568">
    <property type="entry name" value="Ribosomal_Su5_D2-typ_SF"/>
</dbReference>
<dbReference type="InterPro" id="IPR027065">
    <property type="entry name" value="Lon_Prtase"/>
</dbReference>
<dbReference type="Proteomes" id="UP001254832">
    <property type="component" value="Unassembled WGS sequence"/>
</dbReference>
<dbReference type="NCBIfam" id="NF041438">
    <property type="entry name" value="SepM_fam_S16"/>
    <property type="match status" value="1"/>
</dbReference>
<dbReference type="SUPFAM" id="SSF50156">
    <property type="entry name" value="PDZ domain-like"/>
    <property type="match status" value="1"/>
</dbReference>
<comment type="catalytic activity">
    <reaction evidence="1">
        <text>Hydrolysis of proteins in presence of ATP.</text>
        <dbReference type="EC" id="3.4.21.53"/>
    </reaction>
</comment>
<dbReference type="RefSeq" id="WP_310136802.1">
    <property type="nucleotide sequence ID" value="NZ_JAVDTR010000002.1"/>
</dbReference>
<dbReference type="Pfam" id="PF05362">
    <property type="entry name" value="Lon_C"/>
    <property type="match status" value="1"/>
</dbReference>
<name>A0AAP5LM14_PAEAM</name>
<dbReference type="Pfam" id="PF13180">
    <property type="entry name" value="PDZ_2"/>
    <property type="match status" value="1"/>
</dbReference>
<dbReference type="InterPro" id="IPR036034">
    <property type="entry name" value="PDZ_sf"/>
</dbReference>
<protein>
    <recommendedName>
        <fullName evidence="1">endopeptidase La</fullName>
        <ecNumber evidence="1">3.4.21.53</ecNumber>
    </recommendedName>
</protein>
<comment type="caution">
    <text evidence="4">The sequence shown here is derived from an EMBL/GenBank/DDBJ whole genome shotgun (WGS) entry which is preliminary data.</text>
</comment>
<dbReference type="GO" id="GO:0030163">
    <property type="term" value="P:protein catabolic process"/>
    <property type="evidence" value="ECO:0007669"/>
    <property type="project" value="InterPro"/>
</dbReference>
<evidence type="ECO:0000313" key="4">
    <source>
        <dbReference type="EMBL" id="MDR6722375.1"/>
    </source>
</evidence>
<dbReference type="SMART" id="SM00228">
    <property type="entry name" value="PDZ"/>
    <property type="match status" value="1"/>
</dbReference>
<dbReference type="GO" id="GO:0006508">
    <property type="term" value="P:proteolysis"/>
    <property type="evidence" value="ECO:0007669"/>
    <property type="project" value="UniProtKB-KW"/>
</dbReference>
<keyword evidence="1" id="KW-0645">Protease</keyword>
<comment type="similarity">
    <text evidence="1">Belongs to the peptidase S16 family.</text>
</comment>
<dbReference type="InterPro" id="IPR001478">
    <property type="entry name" value="PDZ"/>
</dbReference>
<gene>
    <name evidence="4" type="ORF">J2W91_000823</name>
</gene>
<evidence type="ECO:0000313" key="5">
    <source>
        <dbReference type="Proteomes" id="UP001254832"/>
    </source>
</evidence>
<keyword evidence="1" id="KW-0720">Serine protease</keyword>
<keyword evidence="2" id="KW-0812">Transmembrane</keyword>
<dbReference type="PROSITE" id="PS51786">
    <property type="entry name" value="LON_PROTEOLYTIC"/>
    <property type="match status" value="1"/>
</dbReference>
<dbReference type="Gene3D" id="3.30.230.10">
    <property type="match status" value="1"/>
</dbReference>
<dbReference type="SUPFAM" id="SSF54211">
    <property type="entry name" value="Ribosomal protein S5 domain 2-like"/>
    <property type="match status" value="1"/>
</dbReference>
<feature type="transmembrane region" description="Helical" evidence="2">
    <location>
        <begin position="12"/>
        <end position="39"/>
    </location>
</feature>
<evidence type="ECO:0000256" key="2">
    <source>
        <dbReference type="SAM" id="Phobius"/>
    </source>
</evidence>